<dbReference type="Proteomes" id="UP000290037">
    <property type="component" value="Unassembled WGS sequence"/>
</dbReference>
<proteinExistence type="predicted"/>
<dbReference type="Proteomes" id="UP000184240">
    <property type="component" value="Unassembled WGS sequence"/>
</dbReference>
<reference evidence="6" key="1">
    <citation type="submission" date="2016-11" db="EMBL/GenBank/DDBJ databases">
        <authorList>
            <person name="Varghese N."/>
            <person name="Submissions S."/>
        </authorList>
    </citation>
    <scope>NUCLEOTIDE SEQUENCE [LARGE SCALE GENOMIC DNA]</scope>
    <source>
        <strain evidence="6">DSM 19859</strain>
    </source>
</reference>
<dbReference type="STRING" id="573501.SAMN04487999_3334"/>
<evidence type="ECO:0000313" key="6">
    <source>
        <dbReference type="Proteomes" id="UP000184240"/>
    </source>
</evidence>
<gene>
    <name evidence="4" type="ORF">DSM01_3127</name>
    <name evidence="5" type="ORF">SAMN04487999_3334</name>
</gene>
<feature type="signal peptide" evidence="2">
    <location>
        <begin position="1"/>
        <end position="21"/>
    </location>
</feature>
<evidence type="ECO:0000313" key="7">
    <source>
        <dbReference type="Proteomes" id="UP000290037"/>
    </source>
</evidence>
<dbReference type="InterPro" id="IPR028994">
    <property type="entry name" value="Integrin_alpha_N"/>
</dbReference>
<sequence length="1099" mass="121284">MTRLYPFFLSVLLAMSFSCSKETTESKFIEAQNTGITFSNDLTNTPQLNILNYLYFYNGAGTAVADFNNDGLLDIYFTGNQVADQLYLNQGDLKFIDITDKAAIYTAADSWNTGVTTVDINADGLLDIYVCTVSGHLDQTGSNKLYINQGVHGTVPMFIESAAAYGLDYSGLSTQASFFDYDKDGDLDMYLLNHSVHPNASYGRAAIRKIPDPRGGDKLYRNDGNKFTDVTEQAGIFSSKIGYGLGVSISDLNNDGYPDIYIANDFFENDYVYINNQDGTFSEVNTTQNLLGHTSHFSMGSDIADLNNDGNTDILSLDMLPENLEVLKASGNEYAYPIYQNQLRNGYDYQFMQNTLQLNLGNGRFAETAFQSGVAATEWSWSPLMADLDNDGHKDIYIANGILGATNDMDFVNFISNESIQKRLGKNMSETEMEFINKLPEIKATNYAYKNLGNGTFDDVTAQWTSNQKTFSNGATYGDLDNDGDLDLVVNNVNQPASILKNTTIETSQRSNGISVHLIGTKPNTFGIGAKITAYTPNHTQVFENYSTRGFMSAVAPSIFIGLGNATQLDSLKVLWPSGKSQVIANVKTELFLDEKDASQTAFKTQAPSDLVWVQDSTAINFQHKDGNSIEFSRDPLVPYANTNTGPAIETGDLNNDGLDDILILGAKAQKTSIFFQQENGNFTEDFLPESEEDAINEDTAATLIDVNNDGLLDIVIASGGNEFTSGRQLTPRLYLNSEEGFIKMNKAFEGVTLNASAITAIDFDNDDHIDLAITSDLVPQQFGATPQQFLLKNDGKGNFADVTQKYAPDFSSAGNVKDLIWVDLDINGFKDAIVCGHWMPVKIFMNSGEKLKLLNSDDLKNTNGLWNSIRAEDFDGDGDMDLIAGNWGLNTRLTASVEKPLNLYRFDFDNNGKIDPITTYFYKGTETVLATKDELVKQLPFLNKKFLSYHDFAKAGITDLLSEEKLEKAEKKQVFTLETTYFENQGNLAFKATALPQMAQISSVKSIITEDFNSDGLLDILLLGNDSEISTQLGRLDASHGVFLLNTGSGFNYTGNHTIDIRGAVRSNSKLKIKDDLFYIIGRNNDKPLFIRKETAHD</sequence>
<dbReference type="InterPro" id="IPR027039">
    <property type="entry name" value="Crtac1"/>
</dbReference>
<keyword evidence="1 2" id="KW-0732">Signal</keyword>
<dbReference type="OrthoDB" id="9816120at2"/>
<dbReference type="Pfam" id="PF07593">
    <property type="entry name" value="UnbV_ASPIC"/>
    <property type="match status" value="1"/>
</dbReference>
<reference evidence="5" key="2">
    <citation type="submission" date="2016-11" db="EMBL/GenBank/DDBJ databases">
        <authorList>
            <person name="Jaros S."/>
            <person name="Januszkiewicz K."/>
            <person name="Wedrychowicz H."/>
        </authorList>
    </citation>
    <scope>NUCLEOTIDE SEQUENCE [LARGE SCALE GENOMIC DNA]</scope>
    <source>
        <strain evidence="5">DSM 19859</strain>
    </source>
</reference>
<dbReference type="PROSITE" id="PS51257">
    <property type="entry name" value="PROKAR_LIPOPROTEIN"/>
    <property type="match status" value="1"/>
</dbReference>
<evidence type="ECO:0000259" key="3">
    <source>
        <dbReference type="Pfam" id="PF07593"/>
    </source>
</evidence>
<dbReference type="PANTHER" id="PTHR16026">
    <property type="entry name" value="CARTILAGE ACIDIC PROTEIN 1"/>
    <property type="match status" value="1"/>
</dbReference>
<dbReference type="EMBL" id="FQXT01000007">
    <property type="protein sequence ID" value="SHI26035.1"/>
    <property type="molecule type" value="Genomic_DNA"/>
</dbReference>
<dbReference type="AlphaFoldDB" id="A0A1M5ZNR1"/>
<dbReference type="Pfam" id="PF13517">
    <property type="entry name" value="FG-GAP_3"/>
    <property type="match status" value="5"/>
</dbReference>
<keyword evidence="7" id="KW-1185">Reference proteome</keyword>
<accession>A0A1M5ZNR1</accession>
<protein>
    <submittedName>
        <fullName evidence="5">Repeat domain-containing protein</fullName>
    </submittedName>
    <submittedName>
        <fullName evidence="4">VCBS repeat protein</fullName>
    </submittedName>
</protein>
<evidence type="ECO:0000256" key="1">
    <source>
        <dbReference type="ARBA" id="ARBA00022729"/>
    </source>
</evidence>
<dbReference type="InterPro" id="IPR011519">
    <property type="entry name" value="UnbV_ASPIC"/>
</dbReference>
<evidence type="ECO:0000256" key="2">
    <source>
        <dbReference type="SAM" id="SignalP"/>
    </source>
</evidence>
<evidence type="ECO:0000313" key="4">
    <source>
        <dbReference type="EMBL" id="RXG27317.1"/>
    </source>
</evidence>
<reference evidence="4 7" key="3">
    <citation type="submission" date="2018-07" db="EMBL/GenBank/DDBJ databases">
        <title>Leeuwenhoekiella genomics.</title>
        <authorList>
            <person name="Tahon G."/>
            <person name="Willems A."/>
        </authorList>
    </citation>
    <scope>NUCLEOTIDE SEQUENCE [LARGE SCALE GENOMIC DNA]</scope>
    <source>
        <strain evidence="4 7">LMG 24856</strain>
    </source>
</reference>
<feature type="domain" description="ASPIC/UnbV" evidence="3">
    <location>
        <begin position="527"/>
        <end position="589"/>
    </location>
</feature>
<organism evidence="5 6">
    <name type="scientific">Leeuwenhoekiella palythoae</name>
    <dbReference type="NCBI Taxonomy" id="573501"/>
    <lineage>
        <taxon>Bacteria</taxon>
        <taxon>Pseudomonadati</taxon>
        <taxon>Bacteroidota</taxon>
        <taxon>Flavobacteriia</taxon>
        <taxon>Flavobacteriales</taxon>
        <taxon>Flavobacteriaceae</taxon>
        <taxon>Leeuwenhoekiella</taxon>
    </lineage>
</organism>
<dbReference type="InterPro" id="IPR013517">
    <property type="entry name" value="FG-GAP"/>
</dbReference>
<evidence type="ECO:0000313" key="5">
    <source>
        <dbReference type="EMBL" id="SHI26035.1"/>
    </source>
</evidence>
<dbReference type="RefSeq" id="WP_072985040.1">
    <property type="nucleotide sequence ID" value="NZ_FQXT01000007.1"/>
</dbReference>
<dbReference type="SUPFAM" id="SSF69318">
    <property type="entry name" value="Integrin alpha N-terminal domain"/>
    <property type="match status" value="3"/>
</dbReference>
<feature type="chain" id="PRO_5012906513" evidence="2">
    <location>
        <begin position="22"/>
        <end position="1099"/>
    </location>
</feature>
<dbReference type="EMBL" id="QOVN01000008">
    <property type="protein sequence ID" value="RXG27317.1"/>
    <property type="molecule type" value="Genomic_DNA"/>
</dbReference>
<dbReference type="Gene3D" id="2.130.10.130">
    <property type="entry name" value="Integrin alpha, N-terminal"/>
    <property type="match status" value="3"/>
</dbReference>
<name>A0A1M5ZNR1_9FLAO</name>
<dbReference type="PANTHER" id="PTHR16026:SF0">
    <property type="entry name" value="CARTILAGE ACIDIC PROTEIN 1"/>
    <property type="match status" value="1"/>
</dbReference>